<dbReference type="InterPro" id="IPR001279">
    <property type="entry name" value="Metallo-B-lactamas"/>
</dbReference>
<dbReference type="PANTHER" id="PTHR11203:SF37">
    <property type="entry name" value="INTEGRATOR COMPLEX SUBUNIT 11"/>
    <property type="match status" value="1"/>
</dbReference>
<dbReference type="HOGENOM" id="CLU_489866_0_0_3"/>
<dbReference type="SUPFAM" id="SSF56281">
    <property type="entry name" value="Metallo-hydrolase/oxidoreductase"/>
    <property type="match status" value="1"/>
</dbReference>
<evidence type="ECO:0000313" key="3">
    <source>
        <dbReference type="EMBL" id="ABW28819.1"/>
    </source>
</evidence>
<protein>
    <submittedName>
        <fullName evidence="3">Metallo-beta-lactamase family protein</fullName>
    </submittedName>
</protein>
<dbReference type="InterPro" id="IPR036866">
    <property type="entry name" value="RibonucZ/Hydroxyglut_hydro"/>
</dbReference>
<feature type="region of interest" description="Disordered" evidence="1">
    <location>
        <begin position="551"/>
        <end position="570"/>
    </location>
</feature>
<dbReference type="OrthoDB" id="9803916at2"/>
<dbReference type="Gene3D" id="3.60.15.10">
    <property type="entry name" value="Ribonuclease Z/Hydroxyacylglutathione hydrolase-like"/>
    <property type="match status" value="1"/>
</dbReference>
<dbReference type="STRING" id="329726.AM1_3833"/>
<sequence>MSPVPVECFPYGVEPQTGVCLGLRLGPYRILLDCGLADISGLQADELQSDAVVEHPSEQQPADFVVCSQAHADHVRGLGALRQSFPKMPIYTSLETQQILSHLETDQWASECTPIAWNTPFNLTSDLTLELIPAGQMPGAAVCLLTYTVMVEAEIGEVYTVAYTGDFYLTHTRFAPALSTASFKDRRIDLLLLKGGYGTLQHPPRKQQESELVQALLQALAAQQSIVIPVPQVGLGQELLMLFRTNAELARQKVTVWVDETVAQGCDAYGQILTSLPASIQNFARQQSLFWQASGRLQIQPLEAMTQLPCILLVRHQTELGQYVQALGDQVLVLDPIPPESPQALREHPQDAKGDPVSLPASWQRQTFLLAQACDGPSTTQLIHNSRPRHVAFYHRSPLVVEDLMQTPDLQNRYQLHPLMLGERLEVGLAESALLPQESLAPPLQTYRGELVESGLSATLSLGADILEDPRWQTFADTGLIEAVWQGHQLVIRGLSQAEILRSSASQHPMDRTCCANCHYYRNQRCWQTESALYGFKVSPQGTCPVYAPIDDRSGVEPGSEDFDDEGVDV</sequence>
<dbReference type="InterPro" id="IPR050698">
    <property type="entry name" value="MBL"/>
</dbReference>
<dbReference type="PANTHER" id="PTHR11203">
    <property type="entry name" value="CLEAVAGE AND POLYADENYLATION SPECIFICITY FACTOR FAMILY MEMBER"/>
    <property type="match status" value="1"/>
</dbReference>
<gene>
    <name evidence="3" type="ordered locus">AM1_3833</name>
</gene>
<dbReference type="eggNOG" id="COG1236">
    <property type="taxonomic scope" value="Bacteria"/>
</dbReference>
<keyword evidence="4" id="KW-1185">Reference proteome</keyword>
<dbReference type="RefSeq" id="WP_012164190.1">
    <property type="nucleotide sequence ID" value="NC_009925.1"/>
</dbReference>
<dbReference type="Proteomes" id="UP000000268">
    <property type="component" value="Chromosome"/>
</dbReference>
<accession>B0C6Y0</accession>
<proteinExistence type="predicted"/>
<evidence type="ECO:0000313" key="4">
    <source>
        <dbReference type="Proteomes" id="UP000000268"/>
    </source>
</evidence>
<dbReference type="Pfam" id="PF12706">
    <property type="entry name" value="Lactamase_B_2"/>
    <property type="match status" value="1"/>
</dbReference>
<dbReference type="GO" id="GO:0004521">
    <property type="term" value="F:RNA endonuclease activity"/>
    <property type="evidence" value="ECO:0007669"/>
    <property type="project" value="TreeGrafter"/>
</dbReference>
<dbReference type="EMBL" id="CP000828">
    <property type="protein sequence ID" value="ABW28819.1"/>
    <property type="molecule type" value="Genomic_DNA"/>
</dbReference>
<name>B0C6Y0_ACAM1</name>
<organism evidence="3 4">
    <name type="scientific">Acaryochloris marina (strain MBIC 11017)</name>
    <dbReference type="NCBI Taxonomy" id="329726"/>
    <lineage>
        <taxon>Bacteria</taxon>
        <taxon>Bacillati</taxon>
        <taxon>Cyanobacteriota</taxon>
        <taxon>Cyanophyceae</taxon>
        <taxon>Acaryochloridales</taxon>
        <taxon>Acaryochloridaceae</taxon>
        <taxon>Acaryochloris</taxon>
    </lineage>
</organism>
<dbReference type="AlphaFoldDB" id="B0C6Y0"/>
<feature type="domain" description="Metallo-beta-lactamase" evidence="2">
    <location>
        <begin position="28"/>
        <end position="202"/>
    </location>
</feature>
<evidence type="ECO:0000259" key="2">
    <source>
        <dbReference type="Pfam" id="PF12706"/>
    </source>
</evidence>
<evidence type="ECO:0000256" key="1">
    <source>
        <dbReference type="SAM" id="MobiDB-lite"/>
    </source>
</evidence>
<dbReference type="KEGG" id="amr:AM1_3833"/>
<feature type="compositionally biased region" description="Acidic residues" evidence="1">
    <location>
        <begin position="559"/>
        <end position="570"/>
    </location>
</feature>
<reference evidence="3 4" key="1">
    <citation type="journal article" date="2008" name="Proc. Natl. Acad. Sci. U.S.A.">
        <title>Niche adaptation and genome expansion in the chlorophyll d-producing cyanobacterium Acaryochloris marina.</title>
        <authorList>
            <person name="Swingley W.D."/>
            <person name="Chen M."/>
            <person name="Cheung P.C."/>
            <person name="Conrad A.L."/>
            <person name="Dejesa L.C."/>
            <person name="Hao J."/>
            <person name="Honchak B.M."/>
            <person name="Karbach L.E."/>
            <person name="Kurdoglu A."/>
            <person name="Lahiri S."/>
            <person name="Mastrian S.D."/>
            <person name="Miyashita H."/>
            <person name="Page L."/>
            <person name="Ramakrishna P."/>
            <person name="Satoh S."/>
            <person name="Sattley W.M."/>
            <person name="Shimada Y."/>
            <person name="Taylor H.L."/>
            <person name="Tomo T."/>
            <person name="Tsuchiya T."/>
            <person name="Wang Z.T."/>
            <person name="Raymond J."/>
            <person name="Mimuro M."/>
            <person name="Blankenship R.E."/>
            <person name="Touchman J.W."/>
        </authorList>
    </citation>
    <scope>NUCLEOTIDE SEQUENCE [LARGE SCALE GENOMIC DNA]</scope>
    <source>
        <strain evidence="4">MBIC 11017</strain>
    </source>
</reference>